<keyword evidence="1" id="KW-1133">Transmembrane helix</keyword>
<dbReference type="RefSeq" id="WP_344278931.1">
    <property type="nucleotide sequence ID" value="NZ_BAAAKV010000038.1"/>
</dbReference>
<evidence type="ECO:0000313" key="3">
    <source>
        <dbReference type="Proteomes" id="UP001501371"/>
    </source>
</evidence>
<keyword evidence="1" id="KW-0812">Transmembrane</keyword>
<keyword evidence="1" id="KW-0472">Membrane</keyword>
<accession>A0ABP4FIQ8</accession>
<comment type="caution">
    <text evidence="2">The sequence shown here is derived from an EMBL/GenBank/DDBJ whole genome shotgun (WGS) entry which is preliminary data.</text>
</comment>
<evidence type="ECO:0000256" key="1">
    <source>
        <dbReference type="SAM" id="Phobius"/>
    </source>
</evidence>
<evidence type="ECO:0000313" key="2">
    <source>
        <dbReference type="EMBL" id="GAA1180643.1"/>
    </source>
</evidence>
<keyword evidence="3" id="KW-1185">Reference proteome</keyword>
<proteinExistence type="predicted"/>
<protein>
    <recommendedName>
        <fullName evidence="4">Secreted protein</fullName>
    </recommendedName>
</protein>
<dbReference type="Proteomes" id="UP001501371">
    <property type="component" value="Unassembled WGS sequence"/>
</dbReference>
<gene>
    <name evidence="2" type="ORF">GCM10009654_42310</name>
</gene>
<feature type="transmembrane region" description="Helical" evidence="1">
    <location>
        <begin position="6"/>
        <end position="26"/>
    </location>
</feature>
<name>A0ABP4FIQ8_9ACTN</name>
<organism evidence="2 3">
    <name type="scientific">Streptomyces hebeiensis</name>
    <dbReference type="NCBI Taxonomy" id="229486"/>
    <lineage>
        <taxon>Bacteria</taxon>
        <taxon>Bacillati</taxon>
        <taxon>Actinomycetota</taxon>
        <taxon>Actinomycetes</taxon>
        <taxon>Kitasatosporales</taxon>
        <taxon>Streptomycetaceae</taxon>
        <taxon>Streptomyces</taxon>
    </lineage>
</organism>
<sequence>MAQSEIPVALIGLGGAVAGAAATLAVGRITGRASVRAATVAKVDTLQDELTRFCAPFVDARTQLHPALTGRTPDVPWRALAPQMSRAAPRWTSMAADPLTLWEMPGGVRRMAAYVDGEIRSHQSRDDQLLVGDVHAAVRELYQEAETLIKTYTREFRRLAKRGLGVM</sequence>
<dbReference type="EMBL" id="BAAAKV010000038">
    <property type="protein sequence ID" value="GAA1180643.1"/>
    <property type="molecule type" value="Genomic_DNA"/>
</dbReference>
<evidence type="ECO:0008006" key="4">
    <source>
        <dbReference type="Google" id="ProtNLM"/>
    </source>
</evidence>
<reference evidence="3" key="1">
    <citation type="journal article" date="2019" name="Int. J. Syst. Evol. Microbiol.">
        <title>The Global Catalogue of Microorganisms (GCM) 10K type strain sequencing project: providing services to taxonomists for standard genome sequencing and annotation.</title>
        <authorList>
            <consortium name="The Broad Institute Genomics Platform"/>
            <consortium name="The Broad Institute Genome Sequencing Center for Infectious Disease"/>
            <person name="Wu L."/>
            <person name="Ma J."/>
        </authorList>
    </citation>
    <scope>NUCLEOTIDE SEQUENCE [LARGE SCALE GENOMIC DNA]</scope>
    <source>
        <strain evidence="3">JCM 12696</strain>
    </source>
</reference>